<dbReference type="Proteomes" id="UP000054270">
    <property type="component" value="Unassembled WGS sequence"/>
</dbReference>
<dbReference type="InterPro" id="IPR000073">
    <property type="entry name" value="AB_hydrolase_1"/>
</dbReference>
<gene>
    <name evidence="2" type="ORF">HYPSUDRAFT_46575</name>
</gene>
<keyword evidence="3" id="KW-1185">Reference proteome</keyword>
<evidence type="ECO:0000313" key="2">
    <source>
        <dbReference type="EMBL" id="KJA17365.1"/>
    </source>
</evidence>
<reference evidence="3" key="1">
    <citation type="submission" date="2014-04" db="EMBL/GenBank/DDBJ databases">
        <title>Evolutionary Origins and Diversification of the Mycorrhizal Mutualists.</title>
        <authorList>
            <consortium name="DOE Joint Genome Institute"/>
            <consortium name="Mycorrhizal Genomics Consortium"/>
            <person name="Kohler A."/>
            <person name="Kuo A."/>
            <person name="Nagy L.G."/>
            <person name="Floudas D."/>
            <person name="Copeland A."/>
            <person name="Barry K.W."/>
            <person name="Cichocki N."/>
            <person name="Veneault-Fourrey C."/>
            <person name="LaButti K."/>
            <person name="Lindquist E.A."/>
            <person name="Lipzen A."/>
            <person name="Lundell T."/>
            <person name="Morin E."/>
            <person name="Murat C."/>
            <person name="Riley R."/>
            <person name="Ohm R."/>
            <person name="Sun H."/>
            <person name="Tunlid A."/>
            <person name="Henrissat B."/>
            <person name="Grigoriev I.V."/>
            <person name="Hibbett D.S."/>
            <person name="Martin F."/>
        </authorList>
    </citation>
    <scope>NUCLEOTIDE SEQUENCE [LARGE SCALE GENOMIC DNA]</scope>
    <source>
        <strain evidence="3">FD-334 SS-4</strain>
    </source>
</reference>
<dbReference type="OrthoDB" id="3251587at2759"/>
<name>A0A0D2PAL1_HYPSF</name>
<dbReference type="Gene3D" id="3.40.50.1820">
    <property type="entry name" value="alpha/beta hydrolase"/>
    <property type="match status" value="1"/>
</dbReference>
<feature type="domain" description="AB hydrolase-1" evidence="1">
    <location>
        <begin position="29"/>
        <end position="327"/>
    </location>
</feature>
<dbReference type="InterPro" id="IPR029058">
    <property type="entry name" value="AB_hydrolase_fold"/>
</dbReference>
<protein>
    <recommendedName>
        <fullName evidence="1">AB hydrolase-1 domain-containing protein</fullName>
    </recommendedName>
</protein>
<dbReference type="SUPFAM" id="SSF53474">
    <property type="entry name" value="alpha/beta-Hydrolases"/>
    <property type="match status" value="1"/>
</dbReference>
<dbReference type="AlphaFoldDB" id="A0A0D2PAL1"/>
<dbReference type="EMBL" id="KN817605">
    <property type="protein sequence ID" value="KJA17365.1"/>
    <property type="molecule type" value="Genomic_DNA"/>
</dbReference>
<accession>A0A0D2PAL1</accession>
<sequence>MQKIKVTDDIEFAYQDSGAPLNKADYPTIVFIHGHTYHSGAFAKMLASAAAGGYRLILPNRRLYPGSTPYTADEIKAMDASNAPEDIATAFSKQGEYLLLFIDKIIQQLGLESVSVGGWSLGTSFMNSLVGAIEAVDAETKARVTEHVKGLIWWDPPATGHGFDDPPTGGWIPLYDESIAPEQRAQAFVSWVTQYYPHPDLEKKDCYKLIYKLDDPIKRPTFTDVPFEEILKMVDFSAGPTADNHVADFYFQPAHRILREKAFFNSKIREAWHSSTFSVVYGEQTTYNIIWGVWKLQEESEKTGLPIAFKAMPGVNHFGMYDEPQLVLSTIQSCA</sequence>
<organism evidence="2 3">
    <name type="scientific">Hypholoma sublateritium (strain FD-334 SS-4)</name>
    <dbReference type="NCBI Taxonomy" id="945553"/>
    <lineage>
        <taxon>Eukaryota</taxon>
        <taxon>Fungi</taxon>
        <taxon>Dikarya</taxon>
        <taxon>Basidiomycota</taxon>
        <taxon>Agaricomycotina</taxon>
        <taxon>Agaricomycetes</taxon>
        <taxon>Agaricomycetidae</taxon>
        <taxon>Agaricales</taxon>
        <taxon>Agaricineae</taxon>
        <taxon>Strophariaceae</taxon>
        <taxon>Hypholoma</taxon>
    </lineage>
</organism>
<evidence type="ECO:0000259" key="1">
    <source>
        <dbReference type="Pfam" id="PF12697"/>
    </source>
</evidence>
<dbReference type="Pfam" id="PF12697">
    <property type="entry name" value="Abhydrolase_6"/>
    <property type="match status" value="1"/>
</dbReference>
<proteinExistence type="predicted"/>
<evidence type="ECO:0000313" key="3">
    <source>
        <dbReference type="Proteomes" id="UP000054270"/>
    </source>
</evidence>